<evidence type="ECO:0000259" key="3">
    <source>
        <dbReference type="Pfam" id="PF01494"/>
    </source>
</evidence>
<dbReference type="EMBL" id="VOMB01000016">
    <property type="protein sequence ID" value="MBU9765000.1"/>
    <property type="molecule type" value="Genomic_DNA"/>
</dbReference>
<feature type="domain" description="FAD-binding" evidence="3">
    <location>
        <begin position="255"/>
        <end position="289"/>
    </location>
</feature>
<dbReference type="PANTHER" id="PTHR13789">
    <property type="entry name" value="MONOOXYGENASE"/>
    <property type="match status" value="1"/>
</dbReference>
<organism evidence="4 5">
    <name type="scientific">[Mycobacterium] fortunisiensis</name>
    <dbReference type="NCBI Taxonomy" id="2600579"/>
    <lineage>
        <taxon>Bacteria</taxon>
        <taxon>Bacillati</taxon>
        <taxon>Actinomycetota</taxon>
        <taxon>Actinomycetes</taxon>
        <taxon>Mycobacteriales</taxon>
        <taxon>Mycobacteriaceae</taxon>
        <taxon>Mycolicibacterium</taxon>
    </lineage>
</organism>
<dbReference type="InterPro" id="IPR050493">
    <property type="entry name" value="FAD-dep_Monooxygenase_BioMet"/>
</dbReference>
<proteinExistence type="predicted"/>
<keyword evidence="1" id="KW-0560">Oxidoreductase</keyword>
<dbReference type="GO" id="GO:0004497">
    <property type="term" value="F:monooxygenase activity"/>
    <property type="evidence" value="ECO:0007669"/>
    <property type="project" value="UniProtKB-KW"/>
</dbReference>
<dbReference type="InterPro" id="IPR002938">
    <property type="entry name" value="FAD-bd"/>
</dbReference>
<comment type="caution">
    <text evidence="4">The sequence shown here is derived from an EMBL/GenBank/DDBJ whole genome shotgun (WGS) entry which is preliminary data.</text>
</comment>
<dbReference type="Pfam" id="PF01494">
    <property type="entry name" value="FAD_binding_3"/>
    <property type="match status" value="2"/>
</dbReference>
<sequence length="353" mass="37249">MRVGIVGGGFAGLAAAIAFRDNGHDVAVFEKSAGPVTAGGAISLAQNALTCLTMLGVRDRVVGRPQPNVAATVRDSAGRVLVRSTLARLTGGREYATVPRHQLLSRLTEQLPTECVHYCSPVLDAHADGTLQIGSGRQKFDLVVGADGPHGVIRRTLWPHAPALRATGATGWAWIADRELPTGFGTIWGRTAQFGVLPLADGRTYVYGGSCLPDVDLASFRDWPYPLPDLIDAAEPDQVITPTIFEARPPLGLVRGNVVLIGDAAHTMQPTFGQGAALGMEDAVTLARHGPAALSRRLPRMLALYGMSKAGALFATPRLAALEKGRNLVLRLTPDPVFGLAAGSVSRWTPPPD</sequence>
<name>A0ABS6KN05_9MYCO</name>
<feature type="domain" description="FAD-binding" evidence="3">
    <location>
        <begin position="2"/>
        <end position="157"/>
    </location>
</feature>
<evidence type="ECO:0000313" key="4">
    <source>
        <dbReference type="EMBL" id="MBU9765000.1"/>
    </source>
</evidence>
<evidence type="ECO:0000313" key="5">
    <source>
        <dbReference type="Proteomes" id="UP000812982"/>
    </source>
</evidence>
<protein>
    <submittedName>
        <fullName evidence="4">FAD-dependent monooxygenase</fullName>
    </submittedName>
</protein>
<accession>A0ABS6KN05</accession>
<keyword evidence="2 4" id="KW-0503">Monooxygenase</keyword>
<evidence type="ECO:0000256" key="1">
    <source>
        <dbReference type="ARBA" id="ARBA00023002"/>
    </source>
</evidence>
<keyword evidence="5" id="KW-1185">Reference proteome</keyword>
<gene>
    <name evidence="4" type="ORF">FR943_14255</name>
</gene>
<reference evidence="4 5" key="1">
    <citation type="journal article" date="2021" name="Sci. Rep.">
        <title>Phenotypic and genomic hallmarks of a novel, potentially pathogenic rapidly growing Mycobacterium species related to the Mycobacterium fortuitum complex.</title>
        <authorList>
            <person name="Gharbi R."/>
            <person name="Khanna V."/>
            <person name="Frigui W."/>
            <person name="Mhenni B."/>
            <person name="Brosch R."/>
            <person name="Mardassi H."/>
        </authorList>
    </citation>
    <scope>NUCLEOTIDE SEQUENCE [LARGE SCALE GENOMIC DNA]</scope>
    <source>
        <strain evidence="4 5">TNTM28</strain>
    </source>
</reference>
<evidence type="ECO:0000256" key="2">
    <source>
        <dbReference type="ARBA" id="ARBA00023033"/>
    </source>
</evidence>
<dbReference type="RefSeq" id="WP_217158065.1">
    <property type="nucleotide sequence ID" value="NZ_VOMB01000016.1"/>
</dbReference>
<dbReference type="PANTHER" id="PTHR13789:SF309">
    <property type="entry name" value="PUTATIVE (AFU_ORTHOLOGUE AFUA_6G14510)-RELATED"/>
    <property type="match status" value="1"/>
</dbReference>
<dbReference type="Proteomes" id="UP000812982">
    <property type="component" value="Unassembled WGS sequence"/>
</dbReference>